<organism evidence="3 4">
    <name type="scientific">Planomonospora alba</name>
    <dbReference type="NCBI Taxonomy" id="161354"/>
    <lineage>
        <taxon>Bacteria</taxon>
        <taxon>Bacillati</taxon>
        <taxon>Actinomycetota</taxon>
        <taxon>Actinomycetes</taxon>
        <taxon>Streptosporangiales</taxon>
        <taxon>Streptosporangiaceae</taxon>
        <taxon>Planomonospora</taxon>
    </lineage>
</organism>
<evidence type="ECO:0000313" key="4">
    <source>
        <dbReference type="Proteomes" id="UP001500320"/>
    </source>
</evidence>
<dbReference type="CDD" id="cd00761">
    <property type="entry name" value="Glyco_tranf_GTA_type"/>
    <property type="match status" value="1"/>
</dbReference>
<keyword evidence="4" id="KW-1185">Reference proteome</keyword>
<name>A0ABP6NKX2_9ACTN</name>
<dbReference type="InterPro" id="IPR029044">
    <property type="entry name" value="Nucleotide-diphossugar_trans"/>
</dbReference>
<proteinExistence type="predicted"/>
<feature type="region of interest" description="Disordered" evidence="1">
    <location>
        <begin position="198"/>
        <end position="234"/>
    </location>
</feature>
<dbReference type="Gene3D" id="3.90.550.10">
    <property type="entry name" value="Spore Coat Polysaccharide Biosynthesis Protein SpsA, Chain A"/>
    <property type="match status" value="1"/>
</dbReference>
<gene>
    <name evidence="3" type="ORF">GCM10010466_48450</name>
</gene>
<reference evidence="4" key="1">
    <citation type="journal article" date="2019" name="Int. J. Syst. Evol. Microbiol.">
        <title>The Global Catalogue of Microorganisms (GCM) 10K type strain sequencing project: providing services to taxonomists for standard genome sequencing and annotation.</title>
        <authorList>
            <consortium name="The Broad Institute Genomics Platform"/>
            <consortium name="The Broad Institute Genome Sequencing Center for Infectious Disease"/>
            <person name="Wu L."/>
            <person name="Ma J."/>
        </authorList>
    </citation>
    <scope>NUCLEOTIDE SEQUENCE [LARGE SCALE GENOMIC DNA]</scope>
    <source>
        <strain evidence="4">JCM 9373</strain>
    </source>
</reference>
<evidence type="ECO:0000256" key="1">
    <source>
        <dbReference type="SAM" id="MobiDB-lite"/>
    </source>
</evidence>
<protein>
    <recommendedName>
        <fullName evidence="2">Glycosyltransferase 2-like domain-containing protein</fullName>
    </recommendedName>
</protein>
<dbReference type="EMBL" id="BAAAUT010000042">
    <property type="protein sequence ID" value="GAA3151680.1"/>
    <property type="molecule type" value="Genomic_DNA"/>
</dbReference>
<accession>A0ABP6NKX2</accession>
<dbReference type="InterPro" id="IPR001173">
    <property type="entry name" value="Glyco_trans_2-like"/>
</dbReference>
<feature type="domain" description="Glycosyltransferase 2-like" evidence="2">
    <location>
        <begin position="411"/>
        <end position="532"/>
    </location>
</feature>
<evidence type="ECO:0000313" key="3">
    <source>
        <dbReference type="EMBL" id="GAA3151680.1"/>
    </source>
</evidence>
<dbReference type="Pfam" id="PF00535">
    <property type="entry name" value="Glycos_transf_2"/>
    <property type="match status" value="1"/>
</dbReference>
<sequence length="639" mass="68104">MVDTVLGGHIGFEGCPEPPTDLCGRADASWVDLDAVPTDRPLTGTAVRRFLLLARTPADLRRVVPLGALLPEVRGITVVITESPAWRSAPVPALDNGRYWGKLRNLQVCREPDGSWRIEADFAGQVPAGGVLRTLSRGMTGPSRGGPHAPVVSLAGVGSSHWRPGDPNVTPAPVTGPVPCRNNAPGGDLVLRTVTAETPPWQGDGSRLIERPEVSGGTVRPDAAQPGTAGTGVPFSPDVIPPVDEAVVCPIGFVAAADGPVGGFREAHGAYEITREDRAVTRIPLSGALTEMDIIRVRGLPGVAVELDGGWRAPVGVARVVCGLAAAGVPVIARPGPWWSRVLGTELAALLNGFDPEDLADPLLRESFSVRLRRAALRTHGVAGRWRSLAEAGGFRPPDPPTVSVLLCTRRPDMVGFALSQVGRQRGVPVELILALHGLSANRPEVAAAVAAYPGAIEVIEVDPRKVFGDVLNEAARASSGDYLAKMDDDDWYGPDHLSDLMLARRYSNADLVGCAAEFYHLETIDTTVRRRAVTEVYANHVAGSSILVSREAFTGVGGFRPIPRAVDTQLLESVTAAGGRIYRAHGLNYMVRRGSIAGHTWKEPINTFLRSYRQQWRGLYANPLMEMDVPSPARKAAL</sequence>
<dbReference type="Proteomes" id="UP001500320">
    <property type="component" value="Unassembled WGS sequence"/>
</dbReference>
<dbReference type="SUPFAM" id="SSF53448">
    <property type="entry name" value="Nucleotide-diphospho-sugar transferases"/>
    <property type="match status" value="1"/>
</dbReference>
<evidence type="ECO:0000259" key="2">
    <source>
        <dbReference type="Pfam" id="PF00535"/>
    </source>
</evidence>
<comment type="caution">
    <text evidence="3">The sequence shown here is derived from an EMBL/GenBank/DDBJ whole genome shotgun (WGS) entry which is preliminary data.</text>
</comment>